<organism evidence="10 11">
    <name type="scientific">Immundisolibacter cernigliae</name>
    <dbReference type="NCBI Taxonomy" id="1810504"/>
    <lineage>
        <taxon>Bacteria</taxon>
        <taxon>Pseudomonadati</taxon>
        <taxon>Pseudomonadota</taxon>
        <taxon>Gammaproteobacteria</taxon>
        <taxon>Immundisolibacterales</taxon>
        <taxon>Immundisolibacteraceae</taxon>
        <taxon>Immundisolibacter</taxon>
    </lineage>
</organism>
<evidence type="ECO:0000256" key="7">
    <source>
        <dbReference type="ARBA" id="ARBA00023027"/>
    </source>
</evidence>
<feature type="domain" description="Rieske" evidence="9">
    <location>
        <begin position="47"/>
        <end position="157"/>
    </location>
</feature>
<keyword evidence="3" id="KW-0479">Metal-binding</keyword>
<accession>A0A1B1YQ29</accession>
<dbReference type="SUPFAM" id="SSF55961">
    <property type="entry name" value="Bet v1-like"/>
    <property type="match status" value="1"/>
</dbReference>
<dbReference type="GO" id="GO:0051537">
    <property type="term" value="F:2 iron, 2 sulfur cluster binding"/>
    <property type="evidence" value="ECO:0007669"/>
    <property type="project" value="UniProtKB-KW"/>
</dbReference>
<dbReference type="PROSITE" id="PS00570">
    <property type="entry name" value="RING_HYDROXYL_ALPHA"/>
    <property type="match status" value="1"/>
</dbReference>
<dbReference type="SUPFAM" id="SSF50022">
    <property type="entry name" value="ISP domain"/>
    <property type="match status" value="1"/>
</dbReference>
<evidence type="ECO:0000259" key="9">
    <source>
        <dbReference type="PROSITE" id="PS51296"/>
    </source>
</evidence>
<dbReference type="InterPro" id="IPR036922">
    <property type="entry name" value="Rieske_2Fe-2S_sf"/>
</dbReference>
<keyword evidence="2" id="KW-0001">2Fe-2S</keyword>
<dbReference type="CDD" id="cd00680">
    <property type="entry name" value="RHO_alpha_C"/>
    <property type="match status" value="1"/>
</dbReference>
<dbReference type="Gene3D" id="3.90.380.10">
    <property type="entry name" value="Naphthalene 1,2-dioxygenase Alpha Subunit, Chain A, domain 1"/>
    <property type="match status" value="1"/>
</dbReference>
<evidence type="ECO:0000256" key="3">
    <source>
        <dbReference type="ARBA" id="ARBA00022723"/>
    </source>
</evidence>
<evidence type="ECO:0000256" key="5">
    <source>
        <dbReference type="ARBA" id="ARBA00023004"/>
    </source>
</evidence>
<dbReference type="FunCoup" id="A0A1B1YQ29">
    <property type="interactions" value="51"/>
</dbReference>
<proteinExistence type="predicted"/>
<dbReference type="KEGG" id="gbi:PG2T_00850"/>
<dbReference type="CDD" id="cd03469">
    <property type="entry name" value="Rieske_RO_Alpha_N"/>
    <property type="match status" value="1"/>
</dbReference>
<dbReference type="Pfam" id="PF00848">
    <property type="entry name" value="Ring_hydroxyl_A"/>
    <property type="match status" value="1"/>
</dbReference>
<dbReference type="STRING" id="1810504.PG2T_00850"/>
<dbReference type="EMBL" id="CP014671">
    <property type="protein sequence ID" value="ANX02884.1"/>
    <property type="molecule type" value="Genomic_DNA"/>
</dbReference>
<dbReference type="GO" id="GO:0016491">
    <property type="term" value="F:oxidoreductase activity"/>
    <property type="evidence" value="ECO:0007669"/>
    <property type="project" value="UniProtKB-KW"/>
</dbReference>
<comment type="cofactor">
    <cofactor evidence="1">
        <name>Fe cation</name>
        <dbReference type="ChEBI" id="CHEBI:24875"/>
    </cofactor>
</comment>
<reference evidence="11" key="1">
    <citation type="submission" date="2016-03" db="EMBL/GenBank/DDBJ databases">
        <title>Complete genome sequence of Solimmundus cernigliae, representing a novel lineage of polycyclic aromatic hydrocarbon degraders within the Gammaproteobacteria.</title>
        <authorList>
            <person name="Singleton D.R."/>
            <person name="Dickey A.N."/>
            <person name="Scholl E.H."/>
            <person name="Wright F.A."/>
            <person name="Aitken M.D."/>
        </authorList>
    </citation>
    <scope>NUCLEOTIDE SEQUENCE [LARGE SCALE GENOMIC DNA]</scope>
    <source>
        <strain evidence="11">TR3.2</strain>
    </source>
</reference>
<evidence type="ECO:0000256" key="6">
    <source>
        <dbReference type="ARBA" id="ARBA00023014"/>
    </source>
</evidence>
<dbReference type="InterPro" id="IPR017941">
    <property type="entry name" value="Rieske_2Fe-2S"/>
</dbReference>
<keyword evidence="11" id="KW-1185">Reference proteome</keyword>
<dbReference type="Gene3D" id="2.102.10.10">
    <property type="entry name" value="Rieske [2Fe-2S] iron-sulphur domain"/>
    <property type="match status" value="1"/>
</dbReference>
<dbReference type="OrthoDB" id="9769355at2"/>
<keyword evidence="6" id="KW-0411">Iron-sulfur</keyword>
<feature type="region of interest" description="Disordered" evidence="8">
    <location>
        <begin position="1"/>
        <end position="24"/>
    </location>
</feature>
<dbReference type="AlphaFoldDB" id="A0A1B1YQ29"/>
<sequence>MTKPDEKFHTQITTQMPDMGTGPLPVEPYISAEFFEKEREKIFRRAWLEVARTEELPNAGDYVVRQIEVLKTSVLLVRGKDGVVRGFHNVCTHRGMAVAICDKGNAQGFICNFHGWTFDLDGRLKGLPGEEYFANLDRAEYGLRPVATDTWNGFIFVHWEPEPKVGLREFLGGMATQLDDYPFARFNHIARYSARVKANWKTFIDAFHEAYHVMMVHRHTVPDACAGQENPYGLLSSARIYGPHHSGSVWVNPNHTPTPSETLAWKYGMSFAPGDMVDLPGLNPDKSANWWFDINVLFPNFFIDVGPGWYFTYNFWPVSVDESTWEMNIYQLDAETAGQKFAQEHTKVLLRDILYEDLSTLEFAQKAMGSGVLKHLPVSEMEIAVRHQLHTVQEWVNRP</sequence>
<evidence type="ECO:0000256" key="8">
    <source>
        <dbReference type="SAM" id="MobiDB-lite"/>
    </source>
</evidence>
<name>A0A1B1YQ29_9GAMM</name>
<dbReference type="InterPro" id="IPR001663">
    <property type="entry name" value="Rng_hydr_dOase-A"/>
</dbReference>
<keyword evidence="7" id="KW-0520">NAD</keyword>
<keyword evidence="5" id="KW-0408">Iron</keyword>
<evidence type="ECO:0000256" key="2">
    <source>
        <dbReference type="ARBA" id="ARBA00022714"/>
    </source>
</evidence>
<dbReference type="PROSITE" id="PS51296">
    <property type="entry name" value="RIESKE"/>
    <property type="match status" value="1"/>
</dbReference>
<dbReference type="GO" id="GO:0005506">
    <property type="term" value="F:iron ion binding"/>
    <property type="evidence" value="ECO:0007669"/>
    <property type="project" value="InterPro"/>
</dbReference>
<dbReference type="InParanoid" id="A0A1B1YQ29"/>
<dbReference type="PANTHER" id="PTHR43756:SF5">
    <property type="entry name" value="CHOLINE MONOOXYGENASE, CHLOROPLASTIC"/>
    <property type="match status" value="1"/>
</dbReference>
<dbReference type="InterPro" id="IPR015881">
    <property type="entry name" value="ARHD_Rieske_2Fe_2S"/>
</dbReference>
<evidence type="ECO:0000313" key="11">
    <source>
        <dbReference type="Proteomes" id="UP000092952"/>
    </source>
</evidence>
<evidence type="ECO:0000256" key="4">
    <source>
        <dbReference type="ARBA" id="ARBA00023002"/>
    </source>
</evidence>
<protein>
    <recommendedName>
        <fullName evidence="9">Rieske domain-containing protein</fullName>
    </recommendedName>
</protein>
<keyword evidence="4" id="KW-0560">Oxidoreductase</keyword>
<evidence type="ECO:0000313" key="10">
    <source>
        <dbReference type="EMBL" id="ANX02884.1"/>
    </source>
</evidence>
<evidence type="ECO:0000256" key="1">
    <source>
        <dbReference type="ARBA" id="ARBA00001962"/>
    </source>
</evidence>
<gene>
    <name evidence="10" type="ORF">PG2T_00850</name>
</gene>
<dbReference type="PRINTS" id="PR00090">
    <property type="entry name" value="RNGDIOXGNASE"/>
</dbReference>
<dbReference type="RefSeq" id="WP_068802397.1">
    <property type="nucleotide sequence ID" value="NZ_CP014671.1"/>
</dbReference>
<dbReference type="PANTHER" id="PTHR43756">
    <property type="entry name" value="CHOLINE MONOOXYGENASE, CHLOROPLASTIC"/>
    <property type="match status" value="1"/>
</dbReference>
<dbReference type="Proteomes" id="UP000092952">
    <property type="component" value="Chromosome"/>
</dbReference>
<dbReference type="InterPro" id="IPR015879">
    <property type="entry name" value="Ring_hydroxy_dOase_asu_C_dom"/>
</dbReference>
<dbReference type="Pfam" id="PF00355">
    <property type="entry name" value="Rieske"/>
    <property type="match status" value="1"/>
</dbReference>